<gene>
    <name evidence="3" type="ORF">CC80DRAFT_589357</name>
</gene>
<evidence type="ECO:0000256" key="2">
    <source>
        <dbReference type="SAM" id="Phobius"/>
    </source>
</evidence>
<dbReference type="Proteomes" id="UP000800035">
    <property type="component" value="Unassembled WGS sequence"/>
</dbReference>
<dbReference type="Pfam" id="PF04488">
    <property type="entry name" value="Gly_transf_sug"/>
    <property type="match status" value="1"/>
</dbReference>
<dbReference type="InterPro" id="IPR029044">
    <property type="entry name" value="Nucleotide-diphossugar_trans"/>
</dbReference>
<dbReference type="OrthoDB" id="409543at2759"/>
<name>A0A6A5U9N7_9PLEO</name>
<dbReference type="GO" id="GO:0000009">
    <property type="term" value="F:alpha-1,6-mannosyltransferase activity"/>
    <property type="evidence" value="ECO:0007669"/>
    <property type="project" value="InterPro"/>
</dbReference>
<keyword evidence="2" id="KW-0472">Membrane</keyword>
<sequence>MLLSPQQLPIRIFSYYTLLALCIVVFLVHLWTNSSTRFVHIQHKQLPKLDEIPKVIWYKLGPKGLNDDSRGWTDSCINDNPDYRAEFMTDEAADEYVKNAFSSRPDIVESYLGLTIPILKADLLRYLLLFDQGGIWSDLDISCEGVPIDDWIPPQHKNNAGLVVGWEFDVGWEEPFIRQFASWTIMAKAGSPHMLEVVEEIVQELRERMHRYNVSVENVTLAMTGEVIDFSGPRRLTSAVFRSLEKTLNRTVAPDEISEIVQPSLVGDMLVLPGRSFAASANRYSAEKEEHLPPKLVTHHYAGTWKNENGGESA</sequence>
<dbReference type="InterPro" id="IPR007577">
    <property type="entry name" value="GlycoTrfase_DXD_sugar-bd_CS"/>
</dbReference>
<accession>A0A6A5U9N7</accession>
<dbReference type="EMBL" id="ML976980">
    <property type="protein sequence ID" value="KAF1961883.1"/>
    <property type="molecule type" value="Genomic_DNA"/>
</dbReference>
<proteinExistence type="inferred from homology"/>
<keyword evidence="2" id="KW-1133">Transmembrane helix</keyword>
<keyword evidence="4" id="KW-1185">Reference proteome</keyword>
<feature type="transmembrane region" description="Helical" evidence="2">
    <location>
        <begin position="12"/>
        <end position="31"/>
    </location>
</feature>
<evidence type="ECO:0000313" key="3">
    <source>
        <dbReference type="EMBL" id="KAF1961883.1"/>
    </source>
</evidence>
<dbReference type="AlphaFoldDB" id="A0A6A5U9N7"/>
<evidence type="ECO:0008006" key="5">
    <source>
        <dbReference type="Google" id="ProtNLM"/>
    </source>
</evidence>
<organism evidence="3 4">
    <name type="scientific">Byssothecium circinans</name>
    <dbReference type="NCBI Taxonomy" id="147558"/>
    <lineage>
        <taxon>Eukaryota</taxon>
        <taxon>Fungi</taxon>
        <taxon>Dikarya</taxon>
        <taxon>Ascomycota</taxon>
        <taxon>Pezizomycotina</taxon>
        <taxon>Dothideomycetes</taxon>
        <taxon>Pleosporomycetidae</taxon>
        <taxon>Pleosporales</taxon>
        <taxon>Massarineae</taxon>
        <taxon>Massarinaceae</taxon>
        <taxon>Byssothecium</taxon>
    </lineage>
</organism>
<reference evidence="3" key="1">
    <citation type="journal article" date="2020" name="Stud. Mycol.">
        <title>101 Dothideomycetes genomes: a test case for predicting lifestyles and emergence of pathogens.</title>
        <authorList>
            <person name="Haridas S."/>
            <person name="Albert R."/>
            <person name="Binder M."/>
            <person name="Bloem J."/>
            <person name="Labutti K."/>
            <person name="Salamov A."/>
            <person name="Andreopoulos B."/>
            <person name="Baker S."/>
            <person name="Barry K."/>
            <person name="Bills G."/>
            <person name="Bluhm B."/>
            <person name="Cannon C."/>
            <person name="Castanera R."/>
            <person name="Culley D."/>
            <person name="Daum C."/>
            <person name="Ezra D."/>
            <person name="Gonzalez J."/>
            <person name="Henrissat B."/>
            <person name="Kuo A."/>
            <person name="Liang C."/>
            <person name="Lipzen A."/>
            <person name="Lutzoni F."/>
            <person name="Magnuson J."/>
            <person name="Mondo S."/>
            <person name="Nolan M."/>
            <person name="Ohm R."/>
            <person name="Pangilinan J."/>
            <person name="Park H.-J."/>
            <person name="Ramirez L."/>
            <person name="Alfaro M."/>
            <person name="Sun H."/>
            <person name="Tritt A."/>
            <person name="Yoshinaga Y."/>
            <person name="Zwiers L.-H."/>
            <person name="Turgeon B."/>
            <person name="Goodwin S."/>
            <person name="Spatafora J."/>
            <person name="Crous P."/>
            <person name="Grigoriev I."/>
        </authorList>
    </citation>
    <scope>NUCLEOTIDE SEQUENCE</scope>
    <source>
        <strain evidence="3">CBS 675.92</strain>
    </source>
</reference>
<keyword evidence="2" id="KW-0812">Transmembrane</keyword>
<dbReference type="Gene3D" id="3.90.550.20">
    <property type="match status" value="1"/>
</dbReference>
<protein>
    <recommendedName>
        <fullName evidence="5">Initiation-specific alpha-1,6-mannosyltransferase</fullName>
    </recommendedName>
</protein>
<dbReference type="GO" id="GO:0006487">
    <property type="term" value="P:protein N-linked glycosylation"/>
    <property type="evidence" value="ECO:0007669"/>
    <property type="project" value="TreeGrafter"/>
</dbReference>
<dbReference type="PANTHER" id="PTHR31834:SF8">
    <property type="entry name" value="TRANSFERASE, PUTATIVE (AFU_ORTHOLOGUE AFUA_6G14040)-RELATED"/>
    <property type="match status" value="1"/>
</dbReference>
<comment type="similarity">
    <text evidence="1">Belongs to the glycosyltransferase 32 family.</text>
</comment>
<dbReference type="GO" id="GO:0000136">
    <property type="term" value="C:mannan polymerase complex"/>
    <property type="evidence" value="ECO:0007669"/>
    <property type="project" value="TreeGrafter"/>
</dbReference>
<dbReference type="InterPro" id="IPR039367">
    <property type="entry name" value="Och1-like"/>
</dbReference>
<evidence type="ECO:0000313" key="4">
    <source>
        <dbReference type="Proteomes" id="UP000800035"/>
    </source>
</evidence>
<dbReference type="SUPFAM" id="SSF53448">
    <property type="entry name" value="Nucleotide-diphospho-sugar transferases"/>
    <property type="match status" value="1"/>
</dbReference>
<dbReference type="PANTHER" id="PTHR31834">
    <property type="entry name" value="INITIATION-SPECIFIC ALPHA-1,6-MANNOSYLTRANSFERASE"/>
    <property type="match status" value="1"/>
</dbReference>
<evidence type="ECO:0000256" key="1">
    <source>
        <dbReference type="ARBA" id="ARBA00009003"/>
    </source>
</evidence>